<evidence type="ECO:0000256" key="3">
    <source>
        <dbReference type="PROSITE-ProRule" id="PRU00221"/>
    </source>
</evidence>
<dbReference type="CDD" id="cd00200">
    <property type="entry name" value="WD40"/>
    <property type="match status" value="1"/>
</dbReference>
<comment type="caution">
    <text evidence="4">The sequence shown here is derived from an EMBL/GenBank/DDBJ whole genome shotgun (WGS) entry which is preliminary data.</text>
</comment>
<proteinExistence type="predicted"/>
<protein>
    <recommendedName>
        <fullName evidence="6">WD40 repeat-like protein</fullName>
    </recommendedName>
</protein>
<dbReference type="InterPro" id="IPR015943">
    <property type="entry name" value="WD40/YVTN_repeat-like_dom_sf"/>
</dbReference>
<reference evidence="4" key="2">
    <citation type="journal article" name="Front. Microbiol.">
        <title>Degradative Capacity of Two Strains of Rhodonia placenta: From Phenotype to Genotype.</title>
        <authorList>
            <person name="Kolle M."/>
            <person name="Horta M.A.C."/>
            <person name="Nowrousian M."/>
            <person name="Ohm R.A."/>
            <person name="Benz J.P."/>
            <person name="Pilgard A."/>
        </authorList>
    </citation>
    <scope>NUCLEOTIDE SEQUENCE</scope>
    <source>
        <strain evidence="4">FPRL280</strain>
    </source>
</reference>
<dbReference type="PROSITE" id="PS00678">
    <property type="entry name" value="WD_REPEATS_1"/>
    <property type="match status" value="3"/>
</dbReference>
<dbReference type="SMART" id="SM00320">
    <property type="entry name" value="WD40"/>
    <property type="match status" value="9"/>
</dbReference>
<dbReference type="GO" id="GO:0006888">
    <property type="term" value="P:endoplasmic reticulum to Golgi vesicle-mediated transport"/>
    <property type="evidence" value="ECO:0007669"/>
    <property type="project" value="TreeGrafter"/>
</dbReference>
<dbReference type="SUPFAM" id="SSF50978">
    <property type="entry name" value="WD40 repeat-like"/>
    <property type="match status" value="2"/>
</dbReference>
<dbReference type="Gene3D" id="2.130.10.10">
    <property type="entry name" value="YVTN repeat-like/Quinoprotein amine dehydrogenase"/>
    <property type="match status" value="3"/>
</dbReference>
<dbReference type="GO" id="GO:0006891">
    <property type="term" value="P:intra-Golgi vesicle-mediated transport"/>
    <property type="evidence" value="ECO:0007669"/>
    <property type="project" value="TreeGrafter"/>
</dbReference>
<feature type="repeat" description="WD" evidence="3">
    <location>
        <begin position="40"/>
        <end position="81"/>
    </location>
</feature>
<dbReference type="GO" id="GO:0006890">
    <property type="term" value="P:retrograde vesicle-mediated transport, Golgi to endoplasmic reticulum"/>
    <property type="evidence" value="ECO:0007669"/>
    <property type="project" value="TreeGrafter"/>
</dbReference>
<accession>A0A8H7U1Q9</accession>
<dbReference type="InterPro" id="IPR019775">
    <property type="entry name" value="WD40_repeat_CS"/>
</dbReference>
<feature type="repeat" description="WD" evidence="3">
    <location>
        <begin position="167"/>
        <end position="208"/>
    </location>
</feature>
<dbReference type="InterPro" id="IPR036322">
    <property type="entry name" value="WD40_repeat_dom_sf"/>
</dbReference>
<sequence>MPSCKLLDTYTSNPQRNKSDRSVKVVSQRDRQWQACLRVIEGHTDWVNSVKASSSEGWIVSGSEDGWVRTWDPNTGTSLLAMEHDHAVHAVDVSPDQHYIVSGSEGIICIWNVATGALIRTLQSLPPSTGLALAFSQEGNLLALGMSDNLVRIRRVQGHVLASPSEFEGHEEAVTSVVFFQGAKYLASGSHDASVRIWDVGNSSCYKILTGHTDSVHGVAASPGGDYIASSSWDKTIRLWNYRTGETLAVLRDHTNTVQSVSFTHNSTRLVSGSDDHTIRTWDLQVTTQGISSRVGHNSEVRCVVFSSDGTRIASCCADGVIAIWDTSDGKQLQKFVHKKTLAMFVILLFSPSDNSRLASANRRDSHNHNVYIWDLDTGVACLELRHPDDIGCIAYSSDGMMIAVGGAHGVCLWSASDGNLQRKVETASKVDGLRFTVDGLQLYANAGRTAPITLLNCTTGEILNVAGNPEDDQDPDEGFEEENGWIYVKKSGKKLCWLPEAKRRNRGWIQVDVSASHGTTYAAGTASGSLTILDLSALIE</sequence>
<organism evidence="4 5">
    <name type="scientific">Rhodonia placenta</name>
    <dbReference type="NCBI Taxonomy" id="104341"/>
    <lineage>
        <taxon>Eukaryota</taxon>
        <taxon>Fungi</taxon>
        <taxon>Dikarya</taxon>
        <taxon>Basidiomycota</taxon>
        <taxon>Agaricomycotina</taxon>
        <taxon>Agaricomycetes</taxon>
        <taxon>Polyporales</taxon>
        <taxon>Adustoporiaceae</taxon>
        <taxon>Rhodonia</taxon>
    </lineage>
</organism>
<dbReference type="InterPro" id="IPR050844">
    <property type="entry name" value="Coatomer_complex_subunit"/>
</dbReference>
<feature type="repeat" description="WD" evidence="3">
    <location>
        <begin position="294"/>
        <end position="335"/>
    </location>
</feature>
<dbReference type="GO" id="GO:0006886">
    <property type="term" value="P:intracellular protein transport"/>
    <property type="evidence" value="ECO:0007669"/>
    <property type="project" value="TreeGrafter"/>
</dbReference>
<evidence type="ECO:0000313" key="5">
    <source>
        <dbReference type="Proteomes" id="UP000639403"/>
    </source>
</evidence>
<dbReference type="AlphaFoldDB" id="A0A8H7U1Q9"/>
<feature type="repeat" description="WD" evidence="3">
    <location>
        <begin position="209"/>
        <end position="250"/>
    </location>
</feature>
<dbReference type="InterPro" id="IPR020472">
    <property type="entry name" value="WD40_PAC1"/>
</dbReference>
<feature type="repeat" description="WD" evidence="3">
    <location>
        <begin position="251"/>
        <end position="285"/>
    </location>
</feature>
<name>A0A8H7U1Q9_9APHY</name>
<dbReference type="PROSITE" id="PS50294">
    <property type="entry name" value="WD_REPEATS_REGION"/>
    <property type="match status" value="5"/>
</dbReference>
<keyword evidence="2" id="KW-0677">Repeat</keyword>
<keyword evidence="1 3" id="KW-0853">WD repeat</keyword>
<evidence type="ECO:0000256" key="1">
    <source>
        <dbReference type="ARBA" id="ARBA00022574"/>
    </source>
</evidence>
<dbReference type="PRINTS" id="PR00320">
    <property type="entry name" value="GPROTEINBRPT"/>
</dbReference>
<dbReference type="EMBL" id="JADOXO010000114">
    <property type="protein sequence ID" value="KAF9813028.1"/>
    <property type="molecule type" value="Genomic_DNA"/>
</dbReference>
<evidence type="ECO:0000313" key="4">
    <source>
        <dbReference type="EMBL" id="KAF9813028.1"/>
    </source>
</evidence>
<dbReference type="Pfam" id="PF00400">
    <property type="entry name" value="WD40"/>
    <property type="match status" value="7"/>
</dbReference>
<reference evidence="4" key="1">
    <citation type="submission" date="2020-11" db="EMBL/GenBank/DDBJ databases">
        <authorList>
            <person name="Koelle M."/>
            <person name="Horta M.A.C."/>
            <person name="Nowrousian M."/>
            <person name="Ohm R.A."/>
            <person name="Benz P."/>
            <person name="Pilgard A."/>
        </authorList>
    </citation>
    <scope>NUCLEOTIDE SEQUENCE</scope>
    <source>
        <strain evidence="4">FPRL280</strain>
    </source>
</reference>
<dbReference type="PANTHER" id="PTHR19876">
    <property type="entry name" value="COATOMER"/>
    <property type="match status" value="1"/>
</dbReference>
<dbReference type="InterPro" id="IPR001680">
    <property type="entry name" value="WD40_rpt"/>
</dbReference>
<dbReference type="PROSITE" id="PS50082">
    <property type="entry name" value="WD_REPEATS_2"/>
    <property type="match status" value="6"/>
</dbReference>
<gene>
    <name evidence="4" type="ORF">IEO21_05814</name>
</gene>
<dbReference type="Proteomes" id="UP000639403">
    <property type="component" value="Unassembled WGS sequence"/>
</dbReference>
<evidence type="ECO:0000256" key="2">
    <source>
        <dbReference type="ARBA" id="ARBA00022737"/>
    </source>
</evidence>
<dbReference type="GO" id="GO:0030126">
    <property type="term" value="C:COPI vesicle coat"/>
    <property type="evidence" value="ECO:0007669"/>
    <property type="project" value="TreeGrafter"/>
</dbReference>
<feature type="repeat" description="WD" evidence="3">
    <location>
        <begin position="81"/>
        <end position="121"/>
    </location>
</feature>
<evidence type="ECO:0008006" key="6">
    <source>
        <dbReference type="Google" id="ProtNLM"/>
    </source>
</evidence>